<comment type="caution">
    <text evidence="2">The sequence shown here is derived from an EMBL/GenBank/DDBJ whole genome shotgun (WGS) entry which is preliminary data.</text>
</comment>
<protein>
    <recommendedName>
        <fullName evidence="1">DUF2241 domain-containing protein</fullName>
    </recommendedName>
</protein>
<keyword evidence="3" id="KW-1185">Reference proteome</keyword>
<dbReference type="Pfam" id="PF10000">
    <property type="entry name" value="ACT_3"/>
    <property type="match status" value="1"/>
</dbReference>
<dbReference type="GO" id="GO:0046394">
    <property type="term" value="P:carboxylic acid biosynthetic process"/>
    <property type="evidence" value="ECO:0007669"/>
    <property type="project" value="UniProtKB-ARBA"/>
</dbReference>
<organism evidence="2 3">
    <name type="scientific">Saxophila tyrrhenica</name>
    <dbReference type="NCBI Taxonomy" id="1690608"/>
    <lineage>
        <taxon>Eukaryota</taxon>
        <taxon>Fungi</taxon>
        <taxon>Dikarya</taxon>
        <taxon>Ascomycota</taxon>
        <taxon>Pezizomycotina</taxon>
        <taxon>Dothideomycetes</taxon>
        <taxon>Dothideomycetidae</taxon>
        <taxon>Mycosphaerellales</taxon>
        <taxon>Extremaceae</taxon>
        <taxon>Saxophila</taxon>
    </lineage>
</organism>
<dbReference type="SUPFAM" id="SSF55021">
    <property type="entry name" value="ACT-like"/>
    <property type="match status" value="2"/>
</dbReference>
<evidence type="ECO:0000313" key="2">
    <source>
        <dbReference type="EMBL" id="KAK5175084.1"/>
    </source>
</evidence>
<dbReference type="Proteomes" id="UP001337655">
    <property type="component" value="Unassembled WGS sequence"/>
</dbReference>
<proteinExistence type="predicted"/>
<reference evidence="2 3" key="1">
    <citation type="submission" date="2023-08" db="EMBL/GenBank/DDBJ databases">
        <title>Black Yeasts Isolated from many extreme environments.</title>
        <authorList>
            <person name="Coleine C."/>
            <person name="Stajich J.E."/>
            <person name="Selbmann L."/>
        </authorList>
    </citation>
    <scope>NUCLEOTIDE SEQUENCE [LARGE SCALE GENOMIC DNA]</scope>
    <source>
        <strain evidence="2 3">CCFEE 5935</strain>
    </source>
</reference>
<feature type="domain" description="DUF2241" evidence="1">
    <location>
        <begin position="7"/>
        <end position="84"/>
    </location>
</feature>
<dbReference type="GO" id="GO:0006520">
    <property type="term" value="P:amino acid metabolic process"/>
    <property type="evidence" value="ECO:0007669"/>
    <property type="project" value="UniProtKB-ARBA"/>
</dbReference>
<name>A0AAV9PM25_9PEZI</name>
<dbReference type="EMBL" id="JAVRRT010000001">
    <property type="protein sequence ID" value="KAK5175084.1"/>
    <property type="molecule type" value="Genomic_DNA"/>
</dbReference>
<dbReference type="GeneID" id="89921572"/>
<dbReference type="PANTHER" id="PTHR39199">
    <property type="entry name" value="BLR5128 PROTEIN"/>
    <property type="match status" value="1"/>
</dbReference>
<evidence type="ECO:0000259" key="1">
    <source>
        <dbReference type="Pfam" id="PF10000"/>
    </source>
</evidence>
<dbReference type="Gene3D" id="3.30.2130.10">
    <property type="entry name" value="VC0802-like"/>
    <property type="match status" value="1"/>
</dbReference>
<dbReference type="InterPro" id="IPR045865">
    <property type="entry name" value="ACT-like_dom_sf"/>
</dbReference>
<dbReference type="AlphaFoldDB" id="A0AAV9PM25"/>
<sequence>MTATPSSGSTSLPHLLRSLNPTLSPTTYIYSTIPATSEADFSNILKLFIGVPVQMLFREAAGWTVVVPEDVAAEIGLEATFRCRKVTLDVHSSLEAVGFMAAVSARLAKLGMGVNPVSGYYHDHLFVPVGREHEVVQELKKMSEEHSSGEQS</sequence>
<dbReference type="RefSeq" id="XP_064663722.1">
    <property type="nucleotide sequence ID" value="XM_064797488.1"/>
</dbReference>
<accession>A0AAV9PM25</accession>
<dbReference type="InterPro" id="IPR018717">
    <property type="entry name" value="DUF2241"/>
</dbReference>
<dbReference type="PANTHER" id="PTHR39199:SF1">
    <property type="entry name" value="BLR5128 PROTEIN"/>
    <property type="match status" value="1"/>
</dbReference>
<evidence type="ECO:0000313" key="3">
    <source>
        <dbReference type="Proteomes" id="UP001337655"/>
    </source>
</evidence>
<gene>
    <name evidence="2" type="ORF">LTR77_000221</name>
</gene>